<dbReference type="InterPro" id="IPR017871">
    <property type="entry name" value="ABC_transporter-like_CS"/>
</dbReference>
<dbReference type="SUPFAM" id="SSF52540">
    <property type="entry name" value="P-loop containing nucleoside triphosphate hydrolases"/>
    <property type="match status" value="1"/>
</dbReference>
<dbReference type="InterPro" id="IPR003439">
    <property type="entry name" value="ABC_transporter-like_ATP-bd"/>
</dbReference>
<dbReference type="InterPro" id="IPR003593">
    <property type="entry name" value="AAA+_ATPase"/>
</dbReference>
<dbReference type="InterPro" id="IPR050153">
    <property type="entry name" value="Metal_Ion_Import_ABC"/>
</dbReference>
<feature type="domain" description="ABC transporter" evidence="4">
    <location>
        <begin position="3"/>
        <end position="238"/>
    </location>
</feature>
<organism evidence="5 6">
    <name type="scientific">Acetobacterium tundrae</name>
    <dbReference type="NCBI Taxonomy" id="132932"/>
    <lineage>
        <taxon>Bacteria</taxon>
        <taxon>Bacillati</taxon>
        <taxon>Bacillota</taxon>
        <taxon>Clostridia</taxon>
        <taxon>Eubacteriales</taxon>
        <taxon>Eubacteriaceae</taxon>
        <taxon>Acetobacterium</taxon>
    </lineage>
</organism>
<evidence type="ECO:0000256" key="3">
    <source>
        <dbReference type="ARBA" id="ARBA00022840"/>
    </source>
</evidence>
<dbReference type="EMBL" id="WJBB01000014">
    <property type="protein sequence ID" value="MBC3797686.1"/>
    <property type="molecule type" value="Genomic_DNA"/>
</dbReference>
<comment type="caution">
    <text evidence="5">The sequence shown here is derived from an EMBL/GenBank/DDBJ whole genome shotgun (WGS) entry which is preliminary data.</text>
</comment>
<dbReference type="RefSeq" id="WP_148604016.1">
    <property type="nucleotide sequence ID" value="NZ_RXYB01000011.1"/>
</dbReference>
<keyword evidence="1" id="KW-0813">Transport</keyword>
<dbReference type="PANTHER" id="PTHR42734">
    <property type="entry name" value="METAL TRANSPORT SYSTEM ATP-BINDING PROTEIN TM_0124-RELATED"/>
    <property type="match status" value="1"/>
</dbReference>
<proteinExistence type="predicted"/>
<accession>A0ABR6WMM8</accession>
<dbReference type="PROSITE" id="PS00211">
    <property type="entry name" value="ABC_TRANSPORTER_1"/>
    <property type="match status" value="1"/>
</dbReference>
<name>A0ABR6WMM8_9FIRM</name>
<dbReference type="PROSITE" id="PS50893">
    <property type="entry name" value="ABC_TRANSPORTER_2"/>
    <property type="match status" value="1"/>
</dbReference>
<protein>
    <submittedName>
        <fullName evidence="5">ATP-binding cassette domain-containing protein</fullName>
    </submittedName>
</protein>
<gene>
    <name evidence="5" type="ORF">GH807_11580</name>
</gene>
<evidence type="ECO:0000313" key="6">
    <source>
        <dbReference type="Proteomes" id="UP000653358"/>
    </source>
</evidence>
<evidence type="ECO:0000259" key="4">
    <source>
        <dbReference type="PROSITE" id="PS50893"/>
    </source>
</evidence>
<evidence type="ECO:0000256" key="1">
    <source>
        <dbReference type="ARBA" id="ARBA00022448"/>
    </source>
</evidence>
<keyword evidence="3 5" id="KW-0067">ATP-binding</keyword>
<keyword evidence="6" id="KW-1185">Reference proteome</keyword>
<dbReference type="SMART" id="SM00382">
    <property type="entry name" value="AAA"/>
    <property type="match status" value="1"/>
</dbReference>
<evidence type="ECO:0000313" key="5">
    <source>
        <dbReference type="EMBL" id="MBC3797686.1"/>
    </source>
</evidence>
<dbReference type="GO" id="GO:0005524">
    <property type="term" value="F:ATP binding"/>
    <property type="evidence" value="ECO:0007669"/>
    <property type="project" value="UniProtKB-KW"/>
</dbReference>
<sequence length="262" mass="28696">MKLEIRNITCGYGSTNILHHISLIIETGQIMCLLGPNGVGKTTLFKSILGSINPVEGSVLLDGKDVSRLTNKYRAQVIAYVPQAHTPAFPFKVFDVVVMGRTAHIGIFASPSKIDLEISKDALADLHISHLKNKIYTEISGGERQLVLIARALAQQPKLLIMDEPTSNLDFGNQVRVLEEVQKLSGKGIGVLMTSHFPDHAFLCSTQVGLMHRNGDIIIGEVDDVVTEENLRLAYGVEVKITSVQREDGQRIKTCVPMLSLS</sequence>
<keyword evidence="2" id="KW-0547">Nucleotide-binding</keyword>
<dbReference type="Gene3D" id="3.40.50.300">
    <property type="entry name" value="P-loop containing nucleotide triphosphate hydrolases"/>
    <property type="match status" value="1"/>
</dbReference>
<dbReference type="PANTHER" id="PTHR42734:SF19">
    <property type="entry name" value="IRON COMPOUNDS ABC TRANSPORTER, ATP-BINDING PROTEIN"/>
    <property type="match status" value="1"/>
</dbReference>
<dbReference type="CDD" id="cd03214">
    <property type="entry name" value="ABC_Iron-Siderophores_B12_Hemin"/>
    <property type="match status" value="1"/>
</dbReference>
<reference evidence="5 6" key="1">
    <citation type="journal article" date="2020" name="mSystems">
        <title>Defining Genomic and Predicted Metabolic Features of the Acetobacterium Genus.</title>
        <authorList>
            <person name="Ross D.E."/>
            <person name="Marshall C.W."/>
            <person name="Gulliver D."/>
            <person name="May H.D."/>
            <person name="Norman R.S."/>
        </authorList>
    </citation>
    <scope>NUCLEOTIDE SEQUENCE [LARGE SCALE GENOMIC DNA]</scope>
    <source>
        <strain evidence="5 6">DSM 9173</strain>
    </source>
</reference>
<dbReference type="Proteomes" id="UP000653358">
    <property type="component" value="Unassembled WGS sequence"/>
</dbReference>
<dbReference type="InterPro" id="IPR027417">
    <property type="entry name" value="P-loop_NTPase"/>
</dbReference>
<dbReference type="Pfam" id="PF00005">
    <property type="entry name" value="ABC_tran"/>
    <property type="match status" value="1"/>
</dbReference>
<evidence type="ECO:0000256" key="2">
    <source>
        <dbReference type="ARBA" id="ARBA00022741"/>
    </source>
</evidence>